<keyword evidence="8" id="KW-0256">Endoplasmic reticulum</keyword>
<comment type="cofactor">
    <cofactor evidence="1">
        <name>heme</name>
        <dbReference type="ChEBI" id="CHEBI:30413"/>
    </cofactor>
</comment>
<reference evidence="17" key="1">
    <citation type="submission" date="2025-08" db="UniProtKB">
        <authorList>
            <consortium name="RefSeq"/>
        </authorList>
    </citation>
    <scope>IDENTIFICATION</scope>
    <source>
        <tissue evidence="17">Whole body</tissue>
    </source>
</reference>
<evidence type="ECO:0000256" key="11">
    <source>
        <dbReference type="ARBA" id="ARBA00023004"/>
    </source>
</evidence>
<keyword evidence="15" id="KW-0812">Transmembrane</keyword>
<dbReference type="PRINTS" id="PR00463">
    <property type="entry name" value="EP450I"/>
</dbReference>
<keyword evidence="16" id="KW-1185">Reference proteome</keyword>
<dbReference type="PANTHER" id="PTHR24291">
    <property type="entry name" value="CYTOCHROME P450 FAMILY 4"/>
    <property type="match status" value="1"/>
</dbReference>
<dbReference type="InterPro" id="IPR017972">
    <property type="entry name" value="Cyt_P450_CS"/>
</dbReference>
<dbReference type="InterPro" id="IPR036396">
    <property type="entry name" value="Cyt_P450_sf"/>
</dbReference>
<comment type="function">
    <text evidence="2">May be involved in the metabolism of insect hormones and in the breakdown of synthetic insecticides.</text>
</comment>
<organism evidence="16 17">
    <name type="scientific">Polistes dominula</name>
    <name type="common">European paper wasp</name>
    <name type="synonym">Vespa dominula</name>
    <dbReference type="NCBI Taxonomy" id="743375"/>
    <lineage>
        <taxon>Eukaryota</taxon>
        <taxon>Metazoa</taxon>
        <taxon>Ecdysozoa</taxon>
        <taxon>Arthropoda</taxon>
        <taxon>Hexapoda</taxon>
        <taxon>Insecta</taxon>
        <taxon>Pterygota</taxon>
        <taxon>Neoptera</taxon>
        <taxon>Endopterygota</taxon>
        <taxon>Hymenoptera</taxon>
        <taxon>Apocrita</taxon>
        <taxon>Aculeata</taxon>
        <taxon>Vespoidea</taxon>
        <taxon>Vespidae</taxon>
        <taxon>Polistinae</taxon>
        <taxon>Polistini</taxon>
        <taxon>Polistes</taxon>
    </lineage>
</organism>
<evidence type="ECO:0000313" key="16">
    <source>
        <dbReference type="Proteomes" id="UP000694924"/>
    </source>
</evidence>
<dbReference type="GeneID" id="107065071"/>
<dbReference type="InterPro" id="IPR002401">
    <property type="entry name" value="Cyt_P450_E_grp-I"/>
</dbReference>
<keyword evidence="10 14" id="KW-0560">Oxidoreductase</keyword>
<name>A0ABM1I0Y7_POLDO</name>
<keyword evidence="9" id="KW-0492">Microsome</keyword>
<gene>
    <name evidence="17" type="primary">LOC107065071</name>
</gene>
<evidence type="ECO:0000256" key="12">
    <source>
        <dbReference type="ARBA" id="ARBA00023033"/>
    </source>
</evidence>
<dbReference type="PANTHER" id="PTHR24291:SF189">
    <property type="entry name" value="CYTOCHROME P450 4C3-RELATED"/>
    <property type="match status" value="1"/>
</dbReference>
<comment type="subcellular location">
    <subcellularLocation>
        <location evidence="4">Endoplasmic reticulum membrane</location>
        <topology evidence="4">Peripheral membrane protein</topology>
    </subcellularLocation>
    <subcellularLocation>
        <location evidence="3">Microsome membrane</location>
        <topology evidence="3">Peripheral membrane protein</topology>
    </subcellularLocation>
</comment>
<keyword evidence="13 15" id="KW-0472">Membrane</keyword>
<evidence type="ECO:0000256" key="2">
    <source>
        <dbReference type="ARBA" id="ARBA00003690"/>
    </source>
</evidence>
<dbReference type="InterPro" id="IPR001128">
    <property type="entry name" value="Cyt_P450"/>
</dbReference>
<evidence type="ECO:0000256" key="15">
    <source>
        <dbReference type="SAM" id="Phobius"/>
    </source>
</evidence>
<dbReference type="Pfam" id="PF00067">
    <property type="entry name" value="p450"/>
    <property type="match status" value="2"/>
</dbReference>
<dbReference type="InterPro" id="IPR050196">
    <property type="entry name" value="Cytochrome_P450_Monoox"/>
</dbReference>
<dbReference type="RefSeq" id="XP_015173874.1">
    <property type="nucleotide sequence ID" value="XM_015318388.1"/>
</dbReference>
<keyword evidence="6 14" id="KW-0349">Heme</keyword>
<keyword evidence="15" id="KW-1133">Transmembrane helix</keyword>
<evidence type="ECO:0000256" key="6">
    <source>
        <dbReference type="ARBA" id="ARBA00022617"/>
    </source>
</evidence>
<evidence type="ECO:0000256" key="5">
    <source>
        <dbReference type="ARBA" id="ARBA00010617"/>
    </source>
</evidence>
<evidence type="ECO:0000256" key="1">
    <source>
        <dbReference type="ARBA" id="ARBA00001971"/>
    </source>
</evidence>
<evidence type="ECO:0000256" key="4">
    <source>
        <dbReference type="ARBA" id="ARBA00004406"/>
    </source>
</evidence>
<keyword evidence="11 14" id="KW-0408">Iron</keyword>
<dbReference type="PROSITE" id="PS00086">
    <property type="entry name" value="CYTOCHROME_P450"/>
    <property type="match status" value="1"/>
</dbReference>
<comment type="similarity">
    <text evidence="5 14">Belongs to the cytochrome P450 family.</text>
</comment>
<evidence type="ECO:0000256" key="9">
    <source>
        <dbReference type="ARBA" id="ARBA00022848"/>
    </source>
</evidence>
<feature type="transmembrane region" description="Helical" evidence="15">
    <location>
        <begin position="6"/>
        <end position="25"/>
    </location>
</feature>
<evidence type="ECO:0000256" key="14">
    <source>
        <dbReference type="RuleBase" id="RU000461"/>
    </source>
</evidence>
<evidence type="ECO:0000313" key="17">
    <source>
        <dbReference type="RefSeq" id="XP_015173874.1"/>
    </source>
</evidence>
<dbReference type="Proteomes" id="UP000694924">
    <property type="component" value="Unplaced"/>
</dbReference>
<dbReference type="PRINTS" id="PR00385">
    <property type="entry name" value="P450"/>
</dbReference>
<evidence type="ECO:0000256" key="3">
    <source>
        <dbReference type="ARBA" id="ARBA00004174"/>
    </source>
</evidence>
<keyword evidence="12 14" id="KW-0503">Monooxygenase</keyword>
<evidence type="ECO:0000256" key="8">
    <source>
        <dbReference type="ARBA" id="ARBA00022824"/>
    </source>
</evidence>
<evidence type="ECO:0000256" key="7">
    <source>
        <dbReference type="ARBA" id="ARBA00022723"/>
    </source>
</evidence>
<accession>A0ABM1I0Y7</accession>
<protein>
    <submittedName>
        <fullName evidence="17">Cytochrome P450 4C1-like isoform X2</fullName>
    </submittedName>
</protein>
<evidence type="ECO:0000256" key="10">
    <source>
        <dbReference type="ARBA" id="ARBA00023002"/>
    </source>
</evidence>
<dbReference type="Gene3D" id="1.10.630.10">
    <property type="entry name" value="Cytochrome P450"/>
    <property type="match status" value="2"/>
</dbReference>
<evidence type="ECO:0000256" key="13">
    <source>
        <dbReference type="ARBA" id="ARBA00023136"/>
    </source>
</evidence>
<sequence length="421" mass="49309">MGYIAYVIISIIIIIILFYVIKYLINKFRKYNMVKKYPGPKAYPIIGNMYMFLGDLTDVTRKLIQFTTIYSSPWQLWIGSKLLLVFDDPENIKILLKNSINQEKNFVYYFVKYSLGDGLFTAPGSLWKIHRRIIDPIFNAKMVSSYMESINKNSKRLVNILEITNGENVDFSHYVHLCTLDIIYDTLWESDLNLQNNPDCKLDKYMTESLNITMERISKFWLYPNIIFRNSSLGKRFHENDSYIMNLTNENGVYEELYDMYGSSDVNDDPITYDDTKKMYYLERVIKETLRLFPPAPFIGRKLCKNIIVNDNNVIPKNTDVLFAIYSIHRNDKYWKDPLRFNPDRFLPGNYDPKCFIPFSSGKRGCIGKLFAMAEMKTIAASLLRKFIVKIDNPVSAENVGLKISITLEPTETILLRFIRR</sequence>
<dbReference type="SUPFAM" id="SSF48264">
    <property type="entry name" value="Cytochrome P450"/>
    <property type="match status" value="1"/>
</dbReference>
<proteinExistence type="inferred from homology"/>
<keyword evidence="7 14" id="KW-0479">Metal-binding</keyword>